<dbReference type="STRING" id="1173701.A0A066XZD4"/>
<dbReference type="OrthoDB" id="4851628at2759"/>
<gene>
    <name evidence="3" type="ORF">CSUB01_11199</name>
</gene>
<reference evidence="4" key="1">
    <citation type="journal article" date="2014" name="Genome Announc.">
        <title>Draft genome sequence of Colletotrichum sublineola, a destructive pathogen of cultivated sorghum.</title>
        <authorList>
            <person name="Baroncelli R."/>
            <person name="Sanz-Martin J.M."/>
            <person name="Rech G.E."/>
            <person name="Sukno S.A."/>
            <person name="Thon M.R."/>
        </authorList>
    </citation>
    <scope>NUCLEOTIDE SEQUENCE [LARGE SCALE GENOMIC DNA]</scope>
    <source>
        <strain evidence="4">TX430BB</strain>
    </source>
</reference>
<dbReference type="eggNOG" id="ENOG502T4NK">
    <property type="taxonomic scope" value="Eukaryota"/>
</dbReference>
<evidence type="ECO:0000256" key="2">
    <source>
        <dbReference type="SAM" id="SignalP"/>
    </source>
</evidence>
<feature type="region of interest" description="Disordered" evidence="1">
    <location>
        <begin position="85"/>
        <end position="184"/>
    </location>
</feature>
<dbReference type="Proteomes" id="UP000027238">
    <property type="component" value="Unassembled WGS sequence"/>
</dbReference>
<proteinExistence type="predicted"/>
<name>A0A066XZD4_COLSU</name>
<feature type="compositionally biased region" description="Low complexity" evidence="1">
    <location>
        <begin position="108"/>
        <end position="156"/>
    </location>
</feature>
<evidence type="ECO:0000313" key="3">
    <source>
        <dbReference type="EMBL" id="KDN71335.1"/>
    </source>
</evidence>
<protein>
    <submittedName>
        <fullName evidence="3">Uncharacterized protein</fullName>
    </submittedName>
</protein>
<evidence type="ECO:0000313" key="4">
    <source>
        <dbReference type="Proteomes" id="UP000027238"/>
    </source>
</evidence>
<evidence type="ECO:0000256" key="1">
    <source>
        <dbReference type="SAM" id="MobiDB-lite"/>
    </source>
</evidence>
<dbReference type="AlphaFoldDB" id="A0A066XZD4"/>
<feature type="chain" id="PRO_5001635516" evidence="2">
    <location>
        <begin position="21"/>
        <end position="184"/>
    </location>
</feature>
<dbReference type="HOGENOM" id="CLU_1468079_0_0_1"/>
<sequence length="184" mass="17304">MRFSTSVLVLASALLVGINGAPAGTDVSPGDHIELGPEADAPRIDAPFAAAVIEQPDAEPDAKPVARSDQDVKPRQLAKLVGKLLKGAAGGGGKKNAKANAAGGGKKAGANAANGANRPAKAGANPANAANAVVNPPAKGANGAGGATPNTPAANPQGQPKKSNPATGPGAAAAAGGNAAAGAA</sequence>
<accession>A0A066XZD4</accession>
<comment type="caution">
    <text evidence="3">The sequence shown here is derived from an EMBL/GenBank/DDBJ whole genome shotgun (WGS) entry which is preliminary data.</text>
</comment>
<feature type="signal peptide" evidence="2">
    <location>
        <begin position="1"/>
        <end position="20"/>
    </location>
</feature>
<keyword evidence="2" id="KW-0732">Signal</keyword>
<dbReference type="OMA" id="PANNQAK"/>
<organism evidence="3 4">
    <name type="scientific">Colletotrichum sublineola</name>
    <name type="common">Sorghum anthracnose fungus</name>
    <dbReference type="NCBI Taxonomy" id="1173701"/>
    <lineage>
        <taxon>Eukaryota</taxon>
        <taxon>Fungi</taxon>
        <taxon>Dikarya</taxon>
        <taxon>Ascomycota</taxon>
        <taxon>Pezizomycotina</taxon>
        <taxon>Sordariomycetes</taxon>
        <taxon>Hypocreomycetidae</taxon>
        <taxon>Glomerellales</taxon>
        <taxon>Glomerellaceae</taxon>
        <taxon>Colletotrichum</taxon>
        <taxon>Colletotrichum graminicola species complex</taxon>
    </lineage>
</organism>
<keyword evidence="4" id="KW-1185">Reference proteome</keyword>
<feature type="compositionally biased region" description="Low complexity" evidence="1">
    <location>
        <begin position="164"/>
        <end position="184"/>
    </location>
</feature>
<dbReference type="EMBL" id="JMSE01000204">
    <property type="protein sequence ID" value="KDN71335.1"/>
    <property type="molecule type" value="Genomic_DNA"/>
</dbReference>